<dbReference type="CTD" id="78777566"/>
<sequence length="152" mass="17396">MGGSPFLRFFVFYSFGNYIIFESVQVNNPAWLAVLMPLSVLMIQASADYMFFRNEEHQSINMNRELGKKVLELSITEVGIYLVLFLFPLAFGTCFQWQISGTYLTVFYAGIPLVIYGPSCYCVWRTAKKLSKIVPEEAVASSQSTQMEEYNF</sequence>
<feature type="transmembrane region" description="Helical" evidence="1">
    <location>
        <begin position="7"/>
        <end position="24"/>
    </location>
</feature>
<keyword evidence="1" id="KW-0812">Transmembrane</keyword>
<evidence type="ECO:0000256" key="1">
    <source>
        <dbReference type="SAM" id="Phobius"/>
    </source>
</evidence>
<dbReference type="KEGG" id="crq:GCK72_022774"/>
<keyword evidence="1" id="KW-0472">Membrane</keyword>
<organism evidence="2 3">
    <name type="scientific">Caenorhabditis remanei</name>
    <name type="common">Caenorhabditis vulgaris</name>
    <dbReference type="NCBI Taxonomy" id="31234"/>
    <lineage>
        <taxon>Eukaryota</taxon>
        <taxon>Metazoa</taxon>
        <taxon>Ecdysozoa</taxon>
        <taxon>Nematoda</taxon>
        <taxon>Chromadorea</taxon>
        <taxon>Rhabditida</taxon>
        <taxon>Rhabditina</taxon>
        <taxon>Rhabditomorpha</taxon>
        <taxon>Rhabditoidea</taxon>
        <taxon>Rhabditidae</taxon>
        <taxon>Peloderinae</taxon>
        <taxon>Caenorhabditis</taxon>
    </lineage>
</organism>
<feature type="transmembrane region" description="Helical" evidence="1">
    <location>
        <begin position="105"/>
        <end position="124"/>
    </location>
</feature>
<evidence type="ECO:0000313" key="3">
    <source>
        <dbReference type="Proteomes" id="UP000483820"/>
    </source>
</evidence>
<proteinExistence type="predicted"/>
<comment type="caution">
    <text evidence="2">The sequence shown here is derived from an EMBL/GenBank/DDBJ whole genome shotgun (WGS) entry which is preliminary data.</text>
</comment>
<evidence type="ECO:0000313" key="2">
    <source>
        <dbReference type="EMBL" id="KAF1746321.1"/>
    </source>
</evidence>
<dbReference type="Proteomes" id="UP000483820">
    <property type="component" value="Chromosome X"/>
</dbReference>
<dbReference type="RefSeq" id="XP_053578627.1">
    <property type="nucleotide sequence ID" value="XM_053735061.1"/>
</dbReference>
<accession>A0A6A5FV92</accession>
<gene>
    <name evidence="2" type="ORF">GCK72_022774</name>
</gene>
<dbReference type="AlphaFoldDB" id="A0A6A5FV92"/>
<keyword evidence="1" id="KW-1133">Transmembrane helix</keyword>
<protein>
    <submittedName>
        <fullName evidence="2">Uncharacterized protein</fullName>
    </submittedName>
</protein>
<reference evidence="2 3" key="1">
    <citation type="submission" date="2019-12" db="EMBL/GenBank/DDBJ databases">
        <title>Chromosome-level assembly of the Caenorhabditis remanei genome.</title>
        <authorList>
            <person name="Teterina A.A."/>
            <person name="Willis J.H."/>
            <person name="Phillips P.C."/>
        </authorList>
    </citation>
    <scope>NUCLEOTIDE SEQUENCE [LARGE SCALE GENOMIC DNA]</scope>
    <source>
        <strain evidence="2 3">PX506</strain>
        <tissue evidence="2">Whole organism</tissue>
    </source>
</reference>
<dbReference type="GeneID" id="78777566"/>
<dbReference type="EMBL" id="WUAV01000006">
    <property type="protein sequence ID" value="KAF1746321.1"/>
    <property type="molecule type" value="Genomic_DNA"/>
</dbReference>
<feature type="transmembrane region" description="Helical" evidence="1">
    <location>
        <begin position="30"/>
        <end position="52"/>
    </location>
</feature>
<feature type="transmembrane region" description="Helical" evidence="1">
    <location>
        <begin position="73"/>
        <end position="99"/>
    </location>
</feature>
<name>A0A6A5FV92_CAERE</name>